<evidence type="ECO:0000256" key="9">
    <source>
        <dbReference type="ARBA" id="ARBA00023136"/>
    </source>
</evidence>
<dbReference type="GO" id="GO:0015031">
    <property type="term" value="P:protein transport"/>
    <property type="evidence" value="ECO:0007669"/>
    <property type="project" value="UniProtKB-KW"/>
</dbReference>
<dbReference type="InterPro" id="IPR006260">
    <property type="entry name" value="TonB/TolA_C"/>
</dbReference>
<keyword evidence="4" id="KW-1003">Cell membrane</keyword>
<gene>
    <name evidence="13" type="ORF">D1610_06120</name>
</gene>
<feature type="domain" description="TonB C-terminal" evidence="12">
    <location>
        <begin position="147"/>
        <end position="239"/>
    </location>
</feature>
<comment type="caution">
    <text evidence="13">The sequence shown here is derived from an EMBL/GenBank/DDBJ whole genome shotgun (WGS) entry which is preliminary data.</text>
</comment>
<dbReference type="PANTHER" id="PTHR33446:SF2">
    <property type="entry name" value="PROTEIN TONB"/>
    <property type="match status" value="1"/>
</dbReference>
<dbReference type="GO" id="GO:0098797">
    <property type="term" value="C:plasma membrane protein complex"/>
    <property type="evidence" value="ECO:0007669"/>
    <property type="project" value="TreeGrafter"/>
</dbReference>
<dbReference type="GO" id="GO:0031992">
    <property type="term" value="F:energy transducer activity"/>
    <property type="evidence" value="ECO:0007669"/>
    <property type="project" value="TreeGrafter"/>
</dbReference>
<dbReference type="Gene3D" id="3.30.1150.10">
    <property type="match status" value="1"/>
</dbReference>
<keyword evidence="7" id="KW-0653">Protein transport</keyword>
<evidence type="ECO:0000256" key="3">
    <source>
        <dbReference type="ARBA" id="ARBA00022448"/>
    </source>
</evidence>
<accession>A0A396RQ84</accession>
<organism evidence="13 14">
    <name type="scientific">Sphingomonas gilva</name>
    <dbReference type="NCBI Taxonomy" id="2305907"/>
    <lineage>
        <taxon>Bacteria</taxon>
        <taxon>Pseudomonadati</taxon>
        <taxon>Pseudomonadota</taxon>
        <taxon>Alphaproteobacteria</taxon>
        <taxon>Sphingomonadales</taxon>
        <taxon>Sphingomonadaceae</taxon>
        <taxon>Sphingomonas</taxon>
    </lineage>
</organism>
<evidence type="ECO:0000313" key="14">
    <source>
        <dbReference type="Proteomes" id="UP000266693"/>
    </source>
</evidence>
<keyword evidence="14" id="KW-1185">Reference proteome</keyword>
<dbReference type="RefSeq" id="WP_118863730.1">
    <property type="nucleotide sequence ID" value="NZ_QWLV01000002.1"/>
</dbReference>
<dbReference type="NCBIfam" id="TIGR01352">
    <property type="entry name" value="tonB_Cterm"/>
    <property type="match status" value="1"/>
</dbReference>
<dbReference type="AlphaFoldDB" id="A0A396RQ84"/>
<evidence type="ECO:0000256" key="8">
    <source>
        <dbReference type="ARBA" id="ARBA00022989"/>
    </source>
</evidence>
<name>A0A396RQ84_9SPHN</name>
<evidence type="ECO:0000256" key="1">
    <source>
        <dbReference type="ARBA" id="ARBA00004383"/>
    </source>
</evidence>
<proteinExistence type="inferred from homology"/>
<dbReference type="Proteomes" id="UP000266693">
    <property type="component" value="Unassembled WGS sequence"/>
</dbReference>
<reference evidence="13 14" key="1">
    <citation type="submission" date="2018-08" db="EMBL/GenBank/DDBJ databases">
        <title>The multiple taxonomic identification of Sphingomonas gilva.</title>
        <authorList>
            <person name="Zhu D."/>
            <person name="Zheng S."/>
        </authorList>
    </citation>
    <scope>NUCLEOTIDE SEQUENCE [LARGE SCALE GENOMIC DNA]</scope>
    <source>
        <strain evidence="13 14">ZDH117</strain>
    </source>
</reference>
<feature type="compositionally biased region" description="Low complexity" evidence="10">
    <location>
        <begin position="69"/>
        <end position="85"/>
    </location>
</feature>
<evidence type="ECO:0000259" key="12">
    <source>
        <dbReference type="PROSITE" id="PS52015"/>
    </source>
</evidence>
<sequence length="239" mass="24182">MLGHRDDRRERAASALGVALVHALIGWALLTGLGFEPVRQAEETLAAFDVTEPPPPPEARPAPEKAAARAEGAAAPPALEARPSPIVAPPPVVPTPSPVIAAPVASPDDAPISGATPLPGPGTGGGGMGTGTGSGGAGDGPGGGGGAVRAKQIAGAITPRDYPAGARRAGARGSVTVRFTVGTDGRARDCAVAISSGRSDLDATTCRLIEARFRYRPARDAAGRAVAEERGWRQDWWFE</sequence>
<feature type="region of interest" description="Disordered" evidence="10">
    <location>
        <begin position="48"/>
        <end position="148"/>
    </location>
</feature>
<keyword evidence="5" id="KW-0997">Cell inner membrane</keyword>
<evidence type="ECO:0000256" key="4">
    <source>
        <dbReference type="ARBA" id="ARBA00022475"/>
    </source>
</evidence>
<feature type="compositionally biased region" description="Low complexity" evidence="10">
    <location>
        <begin position="98"/>
        <end position="117"/>
    </location>
</feature>
<protein>
    <submittedName>
        <fullName evidence="13">TonB family protein</fullName>
    </submittedName>
</protein>
<evidence type="ECO:0000256" key="6">
    <source>
        <dbReference type="ARBA" id="ARBA00022692"/>
    </source>
</evidence>
<dbReference type="InterPro" id="IPR037682">
    <property type="entry name" value="TonB_C"/>
</dbReference>
<keyword evidence="9 11" id="KW-0472">Membrane</keyword>
<feature type="compositionally biased region" description="Gly residues" evidence="10">
    <location>
        <begin position="121"/>
        <end position="147"/>
    </location>
</feature>
<dbReference type="InterPro" id="IPR051045">
    <property type="entry name" value="TonB-dependent_transducer"/>
</dbReference>
<evidence type="ECO:0000313" key="13">
    <source>
        <dbReference type="EMBL" id="RHW18539.1"/>
    </source>
</evidence>
<evidence type="ECO:0000256" key="5">
    <source>
        <dbReference type="ARBA" id="ARBA00022519"/>
    </source>
</evidence>
<evidence type="ECO:0000256" key="11">
    <source>
        <dbReference type="SAM" id="Phobius"/>
    </source>
</evidence>
<comment type="subcellular location">
    <subcellularLocation>
        <location evidence="1">Cell inner membrane</location>
        <topology evidence="1">Single-pass membrane protein</topology>
        <orientation evidence="1">Periplasmic side</orientation>
    </subcellularLocation>
</comment>
<keyword evidence="6 11" id="KW-0812">Transmembrane</keyword>
<feature type="transmembrane region" description="Helical" evidence="11">
    <location>
        <begin position="12"/>
        <end position="35"/>
    </location>
</feature>
<dbReference type="SUPFAM" id="SSF74653">
    <property type="entry name" value="TolA/TonB C-terminal domain"/>
    <property type="match status" value="1"/>
</dbReference>
<dbReference type="Pfam" id="PF03544">
    <property type="entry name" value="TonB_C"/>
    <property type="match status" value="1"/>
</dbReference>
<keyword evidence="3" id="KW-0813">Transport</keyword>
<dbReference type="EMBL" id="QWLV01000002">
    <property type="protein sequence ID" value="RHW18539.1"/>
    <property type="molecule type" value="Genomic_DNA"/>
</dbReference>
<dbReference type="PROSITE" id="PS52015">
    <property type="entry name" value="TONB_CTD"/>
    <property type="match status" value="1"/>
</dbReference>
<dbReference type="OrthoDB" id="7390536at2"/>
<evidence type="ECO:0000256" key="7">
    <source>
        <dbReference type="ARBA" id="ARBA00022927"/>
    </source>
</evidence>
<evidence type="ECO:0000256" key="2">
    <source>
        <dbReference type="ARBA" id="ARBA00006555"/>
    </source>
</evidence>
<dbReference type="GO" id="GO:0055085">
    <property type="term" value="P:transmembrane transport"/>
    <property type="evidence" value="ECO:0007669"/>
    <property type="project" value="InterPro"/>
</dbReference>
<keyword evidence="8 11" id="KW-1133">Transmembrane helix</keyword>
<dbReference type="PANTHER" id="PTHR33446">
    <property type="entry name" value="PROTEIN TONB-RELATED"/>
    <property type="match status" value="1"/>
</dbReference>
<feature type="compositionally biased region" description="Pro residues" evidence="10">
    <location>
        <begin position="86"/>
        <end position="97"/>
    </location>
</feature>
<evidence type="ECO:0000256" key="10">
    <source>
        <dbReference type="SAM" id="MobiDB-lite"/>
    </source>
</evidence>
<comment type="similarity">
    <text evidence="2">Belongs to the TonB family.</text>
</comment>